<feature type="compositionally biased region" description="Acidic residues" evidence="2">
    <location>
        <begin position="384"/>
        <end position="397"/>
    </location>
</feature>
<sequence length="501" mass="56256">MTMSNGNNGVRVERRALEAPKNLMEVIFILAEAIMLLCYTERRHIFNLPRAIAHAVLDKGKKTIGSECCERSDCVEVKGPQILKELYELKRMLTCAMLFSSKRSVAFLFAAGFEEEDILYRKRTSRILKPAFTVIRDKESKSLLVFIRGTRSIKDTLTDALCAPVSFDHFICSDHERHNIVSGHAHRGMVAAADWIRKRCIPVLLEAHHRYPHFKIKIVGHSLGGGTAALLTYKLREIQQLSSTTCVTFGPAACMTLELAEFGKPFITSIINGSDIVPTLSASSVHDFIAEGRIKDKNILSAVGTHLSFAKAIAEHAVNSCTEVVKKHKHSLLPWSQRDTLSDNLVQASGLSETSFEPLLSEEHLLIESIDDDDEYNSSREGSDNDDSDDDNEDEDQLLNPVGNLKQENHANIYASVCPVTTSTRRRLYPPGRIMHMIPSHMSENSNSNHSDADEKHVCLLYQTPTELYGKLRFSRGMVLDHPTTKYLKKLQQLINKLEKE</sequence>
<dbReference type="Gene3D" id="3.40.50.1820">
    <property type="entry name" value="alpha/beta hydrolase"/>
    <property type="match status" value="1"/>
</dbReference>
<dbReference type="Proteomes" id="UP000000226">
    <property type="component" value="Chromosome 8"/>
</dbReference>
<dbReference type="SMR" id="V7B837"/>
<dbReference type="SUPFAM" id="SSF53474">
    <property type="entry name" value="alpha/beta-Hydrolases"/>
    <property type="match status" value="1"/>
</dbReference>
<evidence type="ECO:0000259" key="3">
    <source>
        <dbReference type="Pfam" id="PF01764"/>
    </source>
</evidence>
<evidence type="ECO:0000256" key="2">
    <source>
        <dbReference type="SAM" id="MobiDB-lite"/>
    </source>
</evidence>
<protein>
    <recommendedName>
        <fullName evidence="3">Fungal lipase-type domain-containing protein</fullName>
    </recommendedName>
</protein>
<gene>
    <name evidence="4" type="ORF">PHAVU_008G243700g</name>
</gene>
<dbReference type="PANTHER" id="PTHR46023">
    <property type="entry name" value="LIPASE CLASS 3 PROTEIN-LIKE"/>
    <property type="match status" value="1"/>
</dbReference>
<dbReference type="GO" id="GO:0006629">
    <property type="term" value="P:lipid metabolic process"/>
    <property type="evidence" value="ECO:0007669"/>
    <property type="project" value="InterPro"/>
</dbReference>
<dbReference type="EMBL" id="CM002295">
    <property type="protein sequence ID" value="ESW13989.1"/>
    <property type="molecule type" value="Genomic_DNA"/>
</dbReference>
<dbReference type="AlphaFoldDB" id="V7B837"/>
<dbReference type="Pfam" id="PF01764">
    <property type="entry name" value="Lipase_3"/>
    <property type="match status" value="1"/>
</dbReference>
<dbReference type="GO" id="GO:0016787">
    <property type="term" value="F:hydrolase activity"/>
    <property type="evidence" value="ECO:0007669"/>
    <property type="project" value="UniProtKB-KW"/>
</dbReference>
<feature type="domain" description="Fungal lipase-type" evidence="3">
    <location>
        <begin position="145"/>
        <end position="282"/>
    </location>
</feature>
<accession>V7B837</accession>
<keyword evidence="1" id="KW-0378">Hydrolase</keyword>
<dbReference type="InterPro" id="IPR029058">
    <property type="entry name" value="AB_hydrolase_fold"/>
</dbReference>
<dbReference type="PANTHER" id="PTHR46023:SF6">
    <property type="entry name" value="LIPASE CLASS 3 FAMILY PROTEIN"/>
    <property type="match status" value="1"/>
</dbReference>
<dbReference type="CDD" id="cd00519">
    <property type="entry name" value="Lipase_3"/>
    <property type="match status" value="1"/>
</dbReference>
<dbReference type="eggNOG" id="KOG2088">
    <property type="taxonomic scope" value="Eukaryota"/>
</dbReference>
<proteinExistence type="predicted"/>
<organism evidence="4 5">
    <name type="scientific">Phaseolus vulgaris</name>
    <name type="common">Kidney bean</name>
    <name type="synonym">French bean</name>
    <dbReference type="NCBI Taxonomy" id="3885"/>
    <lineage>
        <taxon>Eukaryota</taxon>
        <taxon>Viridiplantae</taxon>
        <taxon>Streptophyta</taxon>
        <taxon>Embryophyta</taxon>
        <taxon>Tracheophyta</taxon>
        <taxon>Spermatophyta</taxon>
        <taxon>Magnoliopsida</taxon>
        <taxon>eudicotyledons</taxon>
        <taxon>Gunneridae</taxon>
        <taxon>Pentapetalae</taxon>
        <taxon>rosids</taxon>
        <taxon>fabids</taxon>
        <taxon>Fabales</taxon>
        <taxon>Fabaceae</taxon>
        <taxon>Papilionoideae</taxon>
        <taxon>50 kb inversion clade</taxon>
        <taxon>NPAAA clade</taxon>
        <taxon>indigoferoid/millettioid clade</taxon>
        <taxon>Phaseoleae</taxon>
        <taxon>Phaseolus</taxon>
    </lineage>
</organism>
<dbReference type="OrthoDB" id="1405231at2759"/>
<evidence type="ECO:0000313" key="4">
    <source>
        <dbReference type="EMBL" id="ESW13989.1"/>
    </source>
</evidence>
<feature type="region of interest" description="Disordered" evidence="2">
    <location>
        <begin position="370"/>
        <end position="405"/>
    </location>
</feature>
<reference evidence="5" key="1">
    <citation type="journal article" date="2014" name="Nat. Genet.">
        <title>A reference genome for common bean and genome-wide analysis of dual domestications.</title>
        <authorList>
            <person name="Schmutz J."/>
            <person name="McClean P.E."/>
            <person name="Mamidi S."/>
            <person name="Wu G.A."/>
            <person name="Cannon S.B."/>
            <person name="Grimwood J."/>
            <person name="Jenkins J."/>
            <person name="Shu S."/>
            <person name="Song Q."/>
            <person name="Chavarro C."/>
            <person name="Torres-Torres M."/>
            <person name="Geffroy V."/>
            <person name="Moghaddam S.M."/>
            <person name="Gao D."/>
            <person name="Abernathy B."/>
            <person name="Barry K."/>
            <person name="Blair M."/>
            <person name="Brick M.A."/>
            <person name="Chovatia M."/>
            <person name="Gepts P."/>
            <person name="Goodstein D.M."/>
            <person name="Gonzales M."/>
            <person name="Hellsten U."/>
            <person name="Hyten D.L."/>
            <person name="Jia G."/>
            <person name="Kelly J.D."/>
            <person name="Kudrna D."/>
            <person name="Lee R."/>
            <person name="Richard M.M."/>
            <person name="Miklas P.N."/>
            <person name="Osorno J.M."/>
            <person name="Rodrigues J."/>
            <person name="Thareau V."/>
            <person name="Urrea C.A."/>
            <person name="Wang M."/>
            <person name="Yu Y."/>
            <person name="Zhang M."/>
            <person name="Wing R.A."/>
            <person name="Cregan P.B."/>
            <person name="Rokhsar D.S."/>
            <person name="Jackson S.A."/>
        </authorList>
    </citation>
    <scope>NUCLEOTIDE SEQUENCE [LARGE SCALE GENOMIC DNA]</scope>
    <source>
        <strain evidence="5">cv. G19833</strain>
    </source>
</reference>
<name>V7B837_PHAVU</name>
<dbReference type="InterPro" id="IPR002921">
    <property type="entry name" value="Fungal_lipase-type"/>
</dbReference>
<evidence type="ECO:0000313" key="5">
    <source>
        <dbReference type="Proteomes" id="UP000000226"/>
    </source>
</evidence>
<dbReference type="Gramene" id="ESW13989">
    <property type="protein sequence ID" value="ESW13989"/>
    <property type="gene ID" value="PHAVU_008G243700g"/>
</dbReference>
<keyword evidence="5" id="KW-1185">Reference proteome</keyword>
<evidence type="ECO:0000256" key="1">
    <source>
        <dbReference type="ARBA" id="ARBA00022801"/>
    </source>
</evidence>
<dbReference type="OMA" id="SECCERS"/>